<evidence type="ECO:0000256" key="6">
    <source>
        <dbReference type="SAM" id="SignalP"/>
    </source>
</evidence>
<comment type="cofactor">
    <cofactor evidence="1">
        <name>heme</name>
        <dbReference type="ChEBI" id="CHEBI:30413"/>
    </cofactor>
</comment>
<feature type="signal peptide" evidence="6">
    <location>
        <begin position="1"/>
        <end position="29"/>
    </location>
</feature>
<dbReference type="GO" id="GO:0020037">
    <property type="term" value="F:heme binding"/>
    <property type="evidence" value="ECO:0007669"/>
    <property type="project" value="InterPro"/>
</dbReference>
<dbReference type="GO" id="GO:0005506">
    <property type="term" value="F:iron ion binding"/>
    <property type="evidence" value="ECO:0007669"/>
    <property type="project" value="InterPro"/>
</dbReference>
<comment type="similarity">
    <text evidence="2">Belongs to the cytochrome P450 family.</text>
</comment>
<keyword evidence="5" id="KW-0408">Iron</keyword>
<dbReference type="EMBL" id="BSYO01000034">
    <property type="protein sequence ID" value="GMH28315.1"/>
    <property type="molecule type" value="Genomic_DNA"/>
</dbReference>
<evidence type="ECO:0008006" key="9">
    <source>
        <dbReference type="Google" id="ProtNLM"/>
    </source>
</evidence>
<evidence type="ECO:0000256" key="2">
    <source>
        <dbReference type="ARBA" id="ARBA00010617"/>
    </source>
</evidence>
<feature type="chain" id="PRO_5042100071" description="Cytochrome P450" evidence="6">
    <location>
        <begin position="30"/>
        <end position="508"/>
    </location>
</feature>
<evidence type="ECO:0000256" key="1">
    <source>
        <dbReference type="ARBA" id="ARBA00001971"/>
    </source>
</evidence>
<keyword evidence="3" id="KW-0479">Metal-binding</keyword>
<dbReference type="InterPro" id="IPR036396">
    <property type="entry name" value="Cyt_P450_sf"/>
</dbReference>
<evidence type="ECO:0000313" key="8">
    <source>
        <dbReference type="Proteomes" id="UP001279734"/>
    </source>
</evidence>
<keyword evidence="8" id="KW-1185">Reference proteome</keyword>
<evidence type="ECO:0000256" key="4">
    <source>
        <dbReference type="ARBA" id="ARBA00023002"/>
    </source>
</evidence>
<dbReference type="InterPro" id="IPR001128">
    <property type="entry name" value="Cyt_P450"/>
</dbReference>
<organism evidence="7 8">
    <name type="scientific">Nepenthes gracilis</name>
    <name type="common">Slender pitcher plant</name>
    <dbReference type="NCBI Taxonomy" id="150966"/>
    <lineage>
        <taxon>Eukaryota</taxon>
        <taxon>Viridiplantae</taxon>
        <taxon>Streptophyta</taxon>
        <taxon>Embryophyta</taxon>
        <taxon>Tracheophyta</taxon>
        <taxon>Spermatophyta</taxon>
        <taxon>Magnoliopsida</taxon>
        <taxon>eudicotyledons</taxon>
        <taxon>Gunneridae</taxon>
        <taxon>Pentapetalae</taxon>
        <taxon>Caryophyllales</taxon>
        <taxon>Nepenthaceae</taxon>
        <taxon>Nepenthes</taxon>
    </lineage>
</organism>
<dbReference type="PRINTS" id="PR00385">
    <property type="entry name" value="P450"/>
</dbReference>
<protein>
    <recommendedName>
        <fullName evidence="9">Cytochrome P450</fullName>
    </recommendedName>
</protein>
<evidence type="ECO:0000256" key="5">
    <source>
        <dbReference type="ARBA" id="ARBA00023004"/>
    </source>
</evidence>
<reference evidence="7" key="1">
    <citation type="submission" date="2023-05" db="EMBL/GenBank/DDBJ databases">
        <title>Nepenthes gracilis genome sequencing.</title>
        <authorList>
            <person name="Fukushima K."/>
        </authorList>
    </citation>
    <scope>NUCLEOTIDE SEQUENCE</scope>
    <source>
        <strain evidence="7">SING2019-196</strain>
    </source>
</reference>
<evidence type="ECO:0000256" key="3">
    <source>
        <dbReference type="ARBA" id="ARBA00022723"/>
    </source>
</evidence>
<gene>
    <name evidence="7" type="ORF">Nepgr_030158</name>
</gene>
<accession>A0AAD3TEV6</accession>
<dbReference type="GO" id="GO:0004497">
    <property type="term" value="F:monooxygenase activity"/>
    <property type="evidence" value="ECO:0007669"/>
    <property type="project" value="InterPro"/>
</dbReference>
<proteinExistence type="inferred from homology"/>
<comment type="caution">
    <text evidence="7">The sequence shown here is derived from an EMBL/GenBank/DDBJ whole genome shotgun (WGS) entry which is preliminary data.</text>
</comment>
<dbReference type="Pfam" id="PF00067">
    <property type="entry name" value="p450"/>
    <property type="match status" value="1"/>
</dbReference>
<keyword evidence="4" id="KW-0560">Oxidoreductase</keyword>
<dbReference type="AlphaFoldDB" id="A0AAD3TEV6"/>
<dbReference type="SUPFAM" id="SSF48264">
    <property type="entry name" value="Cytochrome P450"/>
    <property type="match status" value="1"/>
</dbReference>
<dbReference type="GO" id="GO:0016705">
    <property type="term" value="F:oxidoreductase activity, acting on paired donors, with incorporation or reduction of molecular oxygen"/>
    <property type="evidence" value="ECO:0007669"/>
    <property type="project" value="InterPro"/>
</dbReference>
<dbReference type="PANTHER" id="PTHR24296">
    <property type="entry name" value="CYTOCHROME P450"/>
    <property type="match status" value="1"/>
</dbReference>
<dbReference type="Proteomes" id="UP001279734">
    <property type="component" value="Unassembled WGS sequence"/>
</dbReference>
<evidence type="ECO:0000313" key="7">
    <source>
        <dbReference type="EMBL" id="GMH28315.1"/>
    </source>
</evidence>
<dbReference type="CDD" id="cd11064">
    <property type="entry name" value="CYP86A"/>
    <property type="match status" value="1"/>
</dbReference>
<name>A0AAD3TEV6_NEPGR</name>
<keyword evidence="6" id="KW-0732">Signal</keyword>
<sequence length="508" mass="58395">MDLFLFTILFLVLLLSLSLFLISLHPTKTKPKTTIIAPKISHGFKSYPFLGTSLDFLANRHRLLEWATETLTSLPTNTATMYFPGKFNAVVTANPLNVEHILKTNFPNYPKGDIKTTLRDFLGDGIFNIDGDLWKMQRKIASHKFNNRSLRNFVVDSVRFEIQTRLIPLLGHSAKTGKVLDLQDALELFGFDNICKMVFNVDPCCLGLDGSNDLVFMRAFVDASILSIGRLTDGLPFIWNIKRFLNIGSEKRLAESIRIVHNFVENIIQQRLEGKSENYEDILSLFIHAGEENSLEFLRDMVISFILAGRDSTSSALSWFFWLLSSHPIVIRNIRSEIKTVRALNGKTWGDTFDLDELKELNYLHAALSDSLRLYPPVPVDVKECMNDDLLPDRTVIKKGWFIFYHPFAMGRVASIWGEDYEAFRPERWLENGIWRPESPFRYPVFQAGPRICLGKEIAYIQMKFIAASVIQQFDIYPLRKENMPEYIPSLTLRMKNGLPVRVKERNL</sequence>
<dbReference type="Gene3D" id="1.10.630.10">
    <property type="entry name" value="Cytochrome P450"/>
    <property type="match status" value="1"/>
</dbReference>